<dbReference type="Proteomes" id="UP000318864">
    <property type="component" value="Unassembled WGS sequence"/>
</dbReference>
<proteinExistence type="predicted"/>
<evidence type="ECO:0000313" key="1">
    <source>
        <dbReference type="EMBL" id="THE66216.1"/>
    </source>
</evidence>
<name>A0A4S3TPS4_9EURY</name>
<dbReference type="OrthoDB" id="256291at2157"/>
<reference evidence="1 2" key="1">
    <citation type="submission" date="2018-10" db="EMBL/GenBank/DDBJ databases">
        <title>Natronolimnobius sp. XQ-INN 246 isolated from Inner Mongolia Autonomous Region of China.</title>
        <authorList>
            <person name="Xue Q."/>
        </authorList>
    </citation>
    <scope>NUCLEOTIDE SEQUENCE [LARGE SCALE GENOMIC DNA]</scope>
    <source>
        <strain evidence="1 2">XQ-INN 246</strain>
    </source>
</reference>
<accession>A0A4S3TPS4</accession>
<gene>
    <name evidence="1" type="ORF">D8Y22_04515</name>
</gene>
<comment type="caution">
    <text evidence="1">The sequence shown here is derived from an EMBL/GenBank/DDBJ whole genome shotgun (WGS) entry which is preliminary data.</text>
</comment>
<organism evidence="1 2">
    <name type="scientific">Salinadaptatus halalkaliphilus</name>
    <dbReference type="NCBI Taxonomy" id="2419781"/>
    <lineage>
        <taxon>Archaea</taxon>
        <taxon>Methanobacteriati</taxon>
        <taxon>Methanobacteriota</taxon>
        <taxon>Stenosarchaea group</taxon>
        <taxon>Halobacteria</taxon>
        <taxon>Halobacteriales</taxon>
        <taxon>Natrialbaceae</taxon>
        <taxon>Salinadaptatus</taxon>
    </lineage>
</organism>
<keyword evidence="2" id="KW-1185">Reference proteome</keyword>
<dbReference type="AlphaFoldDB" id="A0A4S3TPS4"/>
<evidence type="ECO:0000313" key="2">
    <source>
        <dbReference type="Proteomes" id="UP000318864"/>
    </source>
</evidence>
<protein>
    <submittedName>
        <fullName evidence="1">Uncharacterized protein</fullName>
    </submittedName>
</protein>
<dbReference type="RefSeq" id="WP_141463527.1">
    <property type="nucleotide sequence ID" value="NZ_RBZW01000012.1"/>
</dbReference>
<sequence length="64" mass="7086">MSRSNRSSMRIGCPACNATVNTPLPPGPGLVDVSDETLQDDSNRLQGTETRCQHCGHELELYYY</sequence>
<dbReference type="EMBL" id="RBZW01000012">
    <property type="protein sequence ID" value="THE66216.1"/>
    <property type="molecule type" value="Genomic_DNA"/>
</dbReference>